<sequence length="314" mass="36809">MKICNQFLKVSFFVLTICCLSCQGTKEKRTTDKNKVLDKQRAVSRNFTNSKAKYNDRLSHYWDSFNFKNNLTGTQGELAEQAFVGYIVIFPYAPVSEVKKSIYSFLDKAKSQKVTFIFFKNLFDKYLYDPNSPMRNDLYYEIVLQYFLESDMVDNNEKIKYQLQLQIVRKNKPGSKANLFFYWLENGKRESLSEIKSPFTLLVFYEPGCSSCELAVRQLKKSLVINELIGKKMLKIIAIYPEGNEKIWKAYQPNLPSNWVNGLDRDRDILKKNIYDLKASPTIYLLDKNKLVLLKDVDFSQVEYFFKKIHSGIK</sequence>
<evidence type="ECO:0000313" key="3">
    <source>
        <dbReference type="Proteomes" id="UP000521017"/>
    </source>
</evidence>
<dbReference type="AlphaFoldDB" id="A0A7X0J4I4"/>
<comment type="caution">
    <text evidence="2">The sequence shown here is derived from an EMBL/GenBank/DDBJ whole genome shotgun (WGS) entry which is preliminary data.</text>
</comment>
<dbReference type="EMBL" id="JACHCC010000008">
    <property type="protein sequence ID" value="MBB6500983.1"/>
    <property type="molecule type" value="Genomic_DNA"/>
</dbReference>
<evidence type="ECO:0000313" key="2">
    <source>
        <dbReference type="EMBL" id="MBB6500983.1"/>
    </source>
</evidence>
<dbReference type="Proteomes" id="UP000521017">
    <property type="component" value="Unassembled WGS sequence"/>
</dbReference>
<dbReference type="SUPFAM" id="SSF52833">
    <property type="entry name" value="Thioredoxin-like"/>
    <property type="match status" value="1"/>
</dbReference>
<protein>
    <recommendedName>
        <fullName evidence="1">DUF5106 domain-containing protein</fullName>
    </recommendedName>
</protein>
<dbReference type="Pfam" id="PF17127">
    <property type="entry name" value="DUF5106"/>
    <property type="match status" value="1"/>
</dbReference>
<organism evidence="2 3">
    <name type="scientific">Pedobacter cryoconitis</name>
    <dbReference type="NCBI Taxonomy" id="188932"/>
    <lineage>
        <taxon>Bacteria</taxon>
        <taxon>Pseudomonadati</taxon>
        <taxon>Bacteroidota</taxon>
        <taxon>Sphingobacteriia</taxon>
        <taxon>Sphingobacteriales</taxon>
        <taxon>Sphingobacteriaceae</taxon>
        <taxon>Pedobacter</taxon>
    </lineage>
</organism>
<name>A0A7X0J4I4_9SPHI</name>
<dbReference type="InterPro" id="IPR036249">
    <property type="entry name" value="Thioredoxin-like_sf"/>
</dbReference>
<reference evidence="2 3" key="1">
    <citation type="submission" date="2020-08" db="EMBL/GenBank/DDBJ databases">
        <title>Genomic Encyclopedia of Type Strains, Phase IV (KMG-V): Genome sequencing to study the core and pangenomes of soil and plant-associated prokaryotes.</title>
        <authorList>
            <person name="Whitman W."/>
        </authorList>
    </citation>
    <scope>NUCLEOTIDE SEQUENCE [LARGE SCALE GENOMIC DNA]</scope>
    <source>
        <strain evidence="2 3">M2T3</strain>
    </source>
</reference>
<proteinExistence type="predicted"/>
<feature type="domain" description="DUF5106" evidence="1">
    <location>
        <begin position="21"/>
        <end position="171"/>
    </location>
</feature>
<evidence type="ECO:0000259" key="1">
    <source>
        <dbReference type="Pfam" id="PF17127"/>
    </source>
</evidence>
<dbReference type="InterPro" id="IPR033395">
    <property type="entry name" value="DUF5106"/>
</dbReference>
<dbReference type="RefSeq" id="WP_221450921.1">
    <property type="nucleotide sequence ID" value="NZ_JACHCC010000008.1"/>
</dbReference>
<gene>
    <name evidence="2" type="ORF">HDF25_003146</name>
</gene>
<dbReference type="Gene3D" id="3.40.30.10">
    <property type="entry name" value="Glutaredoxin"/>
    <property type="match status" value="1"/>
</dbReference>
<accession>A0A7X0J4I4</accession>